<reference evidence="1" key="2">
    <citation type="submission" date="2023-06" db="EMBL/GenBank/DDBJ databases">
        <authorList>
            <person name="Ma L."/>
            <person name="Liu K.-W."/>
            <person name="Li Z."/>
            <person name="Hsiao Y.-Y."/>
            <person name="Qi Y."/>
            <person name="Fu T."/>
            <person name="Tang G."/>
            <person name="Zhang D."/>
            <person name="Sun W.-H."/>
            <person name="Liu D.-K."/>
            <person name="Li Y."/>
            <person name="Chen G.-Z."/>
            <person name="Liu X.-D."/>
            <person name="Liao X.-Y."/>
            <person name="Jiang Y.-T."/>
            <person name="Yu X."/>
            <person name="Hao Y."/>
            <person name="Huang J."/>
            <person name="Zhao X.-W."/>
            <person name="Ke S."/>
            <person name="Chen Y.-Y."/>
            <person name="Wu W.-L."/>
            <person name="Hsu J.-L."/>
            <person name="Lin Y.-F."/>
            <person name="Huang M.-D."/>
            <person name="Li C.-Y."/>
            <person name="Huang L."/>
            <person name="Wang Z.-W."/>
            <person name="Zhao X."/>
            <person name="Zhong W.-Y."/>
            <person name="Peng D.-H."/>
            <person name="Ahmad S."/>
            <person name="Lan S."/>
            <person name="Zhang J.-S."/>
            <person name="Tsai W.-C."/>
            <person name="Van De Peer Y."/>
            <person name="Liu Z.-J."/>
        </authorList>
    </citation>
    <scope>NUCLEOTIDE SEQUENCE</scope>
    <source>
        <strain evidence="1">SCP</strain>
        <tissue evidence="1">Leaves</tissue>
    </source>
</reference>
<reference evidence="1" key="1">
    <citation type="journal article" date="2023" name="Nat. Commun.">
        <title>Diploid and tetraploid genomes of Acorus and the evolution of monocots.</title>
        <authorList>
            <person name="Ma L."/>
            <person name="Liu K.W."/>
            <person name="Li Z."/>
            <person name="Hsiao Y.Y."/>
            <person name="Qi Y."/>
            <person name="Fu T."/>
            <person name="Tang G.D."/>
            <person name="Zhang D."/>
            <person name="Sun W.H."/>
            <person name="Liu D.K."/>
            <person name="Li Y."/>
            <person name="Chen G.Z."/>
            <person name="Liu X.D."/>
            <person name="Liao X.Y."/>
            <person name="Jiang Y.T."/>
            <person name="Yu X."/>
            <person name="Hao Y."/>
            <person name="Huang J."/>
            <person name="Zhao X.W."/>
            <person name="Ke S."/>
            <person name="Chen Y.Y."/>
            <person name="Wu W.L."/>
            <person name="Hsu J.L."/>
            <person name="Lin Y.F."/>
            <person name="Huang M.D."/>
            <person name="Li C.Y."/>
            <person name="Huang L."/>
            <person name="Wang Z.W."/>
            <person name="Zhao X."/>
            <person name="Zhong W.Y."/>
            <person name="Peng D.H."/>
            <person name="Ahmad S."/>
            <person name="Lan S."/>
            <person name="Zhang J.S."/>
            <person name="Tsai W.C."/>
            <person name="Van de Peer Y."/>
            <person name="Liu Z.J."/>
        </authorList>
    </citation>
    <scope>NUCLEOTIDE SEQUENCE</scope>
    <source>
        <strain evidence="1">SCP</strain>
    </source>
</reference>
<protein>
    <submittedName>
        <fullName evidence="1">Uncharacterized protein</fullName>
    </submittedName>
</protein>
<gene>
    <name evidence="1" type="ORF">QJS04_geneDACA000285</name>
</gene>
<name>A0AAV9AQW1_ACOGR</name>
<keyword evidence="2" id="KW-1185">Reference proteome</keyword>
<evidence type="ECO:0000313" key="1">
    <source>
        <dbReference type="EMBL" id="KAK1266320.1"/>
    </source>
</evidence>
<comment type="caution">
    <text evidence="1">The sequence shown here is derived from an EMBL/GenBank/DDBJ whole genome shotgun (WGS) entry which is preliminary data.</text>
</comment>
<organism evidence="1 2">
    <name type="scientific">Acorus gramineus</name>
    <name type="common">Dwarf sweet flag</name>
    <dbReference type="NCBI Taxonomy" id="55184"/>
    <lineage>
        <taxon>Eukaryota</taxon>
        <taxon>Viridiplantae</taxon>
        <taxon>Streptophyta</taxon>
        <taxon>Embryophyta</taxon>
        <taxon>Tracheophyta</taxon>
        <taxon>Spermatophyta</taxon>
        <taxon>Magnoliopsida</taxon>
        <taxon>Liliopsida</taxon>
        <taxon>Acoraceae</taxon>
        <taxon>Acorus</taxon>
    </lineage>
</organism>
<dbReference type="AlphaFoldDB" id="A0AAV9AQW1"/>
<dbReference type="Proteomes" id="UP001179952">
    <property type="component" value="Unassembled WGS sequence"/>
</dbReference>
<dbReference type="EMBL" id="JAUJYN010000007">
    <property type="protein sequence ID" value="KAK1266320.1"/>
    <property type="molecule type" value="Genomic_DNA"/>
</dbReference>
<accession>A0AAV9AQW1</accession>
<sequence>MPAEAEEEKVVVEGEALAMVLDTVPEAAPVRDMVVLKVVGTEAAEAVAVEAERAVVRAMELEVGAGMGPDPELVVEKEEAVEVAEVVVEDLVVVAAMGRAMGPAAGLDMVPELVAEAAVEGAAAEVVVEVGLVLGQGPAMVLVQALDTAVGGTLKQMLVFISGRCESSINVFNVDGHKWSLSDE</sequence>
<evidence type="ECO:0000313" key="2">
    <source>
        <dbReference type="Proteomes" id="UP001179952"/>
    </source>
</evidence>
<proteinExistence type="predicted"/>